<feature type="compositionally biased region" description="Acidic residues" evidence="4">
    <location>
        <begin position="407"/>
        <end position="420"/>
    </location>
</feature>
<dbReference type="InterPro" id="IPR036322">
    <property type="entry name" value="WD40_repeat_dom_sf"/>
</dbReference>
<dbReference type="PANTHER" id="PTHR44267">
    <property type="entry name" value="WD REPEAT-CONTAINING PROTEIN 43"/>
    <property type="match status" value="1"/>
</dbReference>
<dbReference type="EMBL" id="JAHMUF010000003">
    <property type="protein sequence ID" value="KAG7195514.1"/>
    <property type="molecule type" value="Genomic_DNA"/>
</dbReference>
<comment type="subcellular location">
    <subcellularLocation>
        <location evidence="1">Nucleus</location>
    </subcellularLocation>
</comment>
<evidence type="ECO:0000256" key="3">
    <source>
        <dbReference type="ARBA" id="ARBA00038335"/>
    </source>
</evidence>
<gene>
    <name evidence="6" type="primary">UTP5</name>
    <name evidence="6" type="ORF">KQ657_003277</name>
</gene>
<evidence type="ECO:0000313" key="7">
    <source>
        <dbReference type="Proteomes" id="UP000790833"/>
    </source>
</evidence>
<comment type="caution">
    <text evidence="6">The sequence shown here is derived from an EMBL/GenBank/DDBJ whole genome shotgun (WGS) entry which is preliminary data.</text>
</comment>
<dbReference type="PANTHER" id="PTHR44267:SF1">
    <property type="entry name" value="WD REPEAT-CONTAINING PROTEIN 43"/>
    <property type="match status" value="1"/>
</dbReference>
<organism evidence="6 7">
    <name type="scientific">Scheffersomyces spartinae</name>
    <dbReference type="NCBI Taxonomy" id="45513"/>
    <lineage>
        <taxon>Eukaryota</taxon>
        <taxon>Fungi</taxon>
        <taxon>Dikarya</taxon>
        <taxon>Ascomycota</taxon>
        <taxon>Saccharomycotina</taxon>
        <taxon>Pichiomycetes</taxon>
        <taxon>Debaryomycetaceae</taxon>
        <taxon>Scheffersomyces</taxon>
    </lineage>
</organism>
<evidence type="ECO:0000256" key="2">
    <source>
        <dbReference type="ARBA" id="ARBA00023242"/>
    </source>
</evidence>
<feature type="domain" description="Small-subunit processome Utp12" evidence="5">
    <location>
        <begin position="467"/>
        <end position="569"/>
    </location>
</feature>
<dbReference type="OrthoDB" id="30195at2759"/>
<evidence type="ECO:0000256" key="4">
    <source>
        <dbReference type="SAM" id="MobiDB-lite"/>
    </source>
</evidence>
<name>A0A9P8AKW9_9ASCO</name>
<dbReference type="Pfam" id="PF04003">
    <property type="entry name" value="Utp12"/>
    <property type="match status" value="1"/>
</dbReference>
<evidence type="ECO:0000313" key="6">
    <source>
        <dbReference type="EMBL" id="KAG7195514.1"/>
    </source>
</evidence>
<feature type="region of interest" description="Disordered" evidence="4">
    <location>
        <begin position="581"/>
        <end position="657"/>
    </location>
</feature>
<dbReference type="Gene3D" id="2.130.10.10">
    <property type="entry name" value="YVTN repeat-like/Quinoprotein amine dehydrogenase"/>
    <property type="match status" value="1"/>
</dbReference>
<dbReference type="GeneID" id="66116651"/>
<dbReference type="RefSeq" id="XP_043051059.1">
    <property type="nucleotide sequence ID" value="XM_043194007.1"/>
</dbReference>
<keyword evidence="7" id="KW-1185">Reference proteome</keyword>
<dbReference type="GO" id="GO:0000462">
    <property type="term" value="P:maturation of SSU-rRNA from tricistronic rRNA transcript (SSU-rRNA, 5.8S rRNA, LSU-rRNA)"/>
    <property type="evidence" value="ECO:0007669"/>
    <property type="project" value="TreeGrafter"/>
</dbReference>
<feature type="compositionally biased region" description="Acidic residues" evidence="4">
    <location>
        <begin position="609"/>
        <end position="650"/>
    </location>
</feature>
<reference evidence="6" key="1">
    <citation type="submission" date="2021-03" db="EMBL/GenBank/DDBJ databases">
        <authorList>
            <person name="Palmer J.M."/>
        </authorList>
    </citation>
    <scope>NUCLEOTIDE SEQUENCE</scope>
    <source>
        <strain evidence="6">ARV_011</strain>
    </source>
</reference>
<dbReference type="SUPFAM" id="SSF50978">
    <property type="entry name" value="WD40 repeat-like"/>
    <property type="match status" value="1"/>
</dbReference>
<proteinExistence type="inferred from homology"/>
<evidence type="ECO:0000256" key="1">
    <source>
        <dbReference type="ARBA" id="ARBA00004123"/>
    </source>
</evidence>
<dbReference type="InterPro" id="IPR001680">
    <property type="entry name" value="WD40_rpt"/>
</dbReference>
<keyword evidence="2" id="KW-0539">Nucleus</keyword>
<dbReference type="Proteomes" id="UP000790833">
    <property type="component" value="Unassembled WGS sequence"/>
</dbReference>
<dbReference type="GO" id="GO:0032040">
    <property type="term" value="C:small-subunit processome"/>
    <property type="evidence" value="ECO:0007669"/>
    <property type="project" value="UniProtKB-ARBA"/>
</dbReference>
<dbReference type="InterPro" id="IPR007148">
    <property type="entry name" value="SSU_processome_Utp12"/>
</dbReference>
<feature type="region of interest" description="Disordered" evidence="4">
    <location>
        <begin position="403"/>
        <end position="446"/>
    </location>
</feature>
<dbReference type="SMART" id="SM00320">
    <property type="entry name" value="WD40"/>
    <property type="match status" value="2"/>
</dbReference>
<dbReference type="InterPro" id="IPR052414">
    <property type="entry name" value="U3_snoRNA-assoc_WDR"/>
</dbReference>
<feature type="region of interest" description="Disordered" evidence="4">
    <location>
        <begin position="267"/>
        <end position="289"/>
    </location>
</feature>
<feature type="compositionally biased region" description="Acidic residues" evidence="4">
    <location>
        <begin position="586"/>
        <end position="602"/>
    </location>
</feature>
<protein>
    <submittedName>
        <fullName evidence="6">Small subunit (SSU) processome component</fullName>
    </submittedName>
</protein>
<dbReference type="InterPro" id="IPR015943">
    <property type="entry name" value="WD40/YVTN_repeat-like_dom_sf"/>
</dbReference>
<comment type="similarity">
    <text evidence="3">Belongs to the UTP5 family.</text>
</comment>
<evidence type="ECO:0000259" key="5">
    <source>
        <dbReference type="Pfam" id="PF04003"/>
    </source>
</evidence>
<sequence length="657" mass="73642">MVASSVVCAEFDPSRSFLATGHVSLDRHQVKVQSVTPSQGSLNVSFTLGKLDKLTRLTWVSYKEHQVVAICLTRGVILVYSPLTNDIVCELQSPTSSSSIQDLHYSHMTNSAWSCDIDGNICEWDFMNFSLKQTFSISEVLENAESINRVCVVEWENEPHLLLGQHSITLISIRQSKQVVKAFPGHIQPVNAIVPIESNSDLFLTSGESDRFINLYSLSKGSTSLVFVTQSPVSTIEIGSLDSKSILAVINDNGNVEIFNDFLNSKSNTDPSTPQKQPLKKKRRQAANQVQTLTPNGSIKISRPDLEIKCPDDANLIIDGLAIMEDSIYYSWIENGNVPFIDSAKWINEEGIFTFNRSITISKSKPDLKAISHTEAGHDIAASKHYNESNAIINDGLTTNNVVNYSDNDEDDEDREEGESLAEKLDKLSTDNNNQKQNPTKSNKKKLTGLTSSLTLTIVLSQALKNNDHALFETVLSNKDPQVIQNTIMKLDPSLAILLVDRISERVQRQTSKFDQLNVWLKWITIIHGGYLSSVPNLSAKLSSLHSFLVKKSNSLPRLLELQSRFNMLFQQMELQKEILKQSVPEDQDDESDVEYIEELDDAQLLQEIEIDSDDEEDDEEDEEEDDEDEDVEEAEDDDSDEENYSDLEADITGTRK</sequence>
<dbReference type="AlphaFoldDB" id="A0A9P8AKW9"/>
<feature type="compositionally biased region" description="Polar residues" evidence="4">
    <location>
        <begin position="430"/>
        <end position="439"/>
    </location>
</feature>
<accession>A0A9P8AKW9</accession>